<evidence type="ECO:0000259" key="3">
    <source>
        <dbReference type="SMART" id="SM00642"/>
    </source>
</evidence>
<feature type="domain" description="Glycosyl hydrolase family 13 catalytic" evidence="3">
    <location>
        <begin position="26"/>
        <end position="450"/>
    </location>
</feature>
<dbReference type="SMART" id="SM00642">
    <property type="entry name" value="Aamy"/>
    <property type="match status" value="1"/>
</dbReference>
<dbReference type="PANTHER" id="PTHR10357:SF179">
    <property type="entry name" value="NEUTRAL AND BASIC AMINO ACID TRANSPORT PROTEIN RBAT"/>
    <property type="match status" value="1"/>
</dbReference>
<dbReference type="SUPFAM" id="SSF51445">
    <property type="entry name" value="(Trans)glycosidases"/>
    <property type="match status" value="1"/>
</dbReference>
<organism evidence="4 5">
    <name type="scientific">Propioniciclava soli</name>
    <dbReference type="NCBI Taxonomy" id="2775081"/>
    <lineage>
        <taxon>Bacteria</taxon>
        <taxon>Bacillati</taxon>
        <taxon>Actinomycetota</taxon>
        <taxon>Actinomycetes</taxon>
        <taxon>Propionibacteriales</taxon>
        <taxon>Propionibacteriaceae</taxon>
        <taxon>Propioniciclava</taxon>
    </lineage>
</organism>
<evidence type="ECO:0000256" key="2">
    <source>
        <dbReference type="SAM" id="MobiDB-lite"/>
    </source>
</evidence>
<dbReference type="Proteomes" id="UP001434337">
    <property type="component" value="Chromosome"/>
</dbReference>
<dbReference type="EMBL" id="CP115965">
    <property type="protein sequence ID" value="WZW98193.1"/>
    <property type="molecule type" value="Genomic_DNA"/>
</dbReference>
<reference evidence="4 5" key="1">
    <citation type="journal article" date="2023" name="Environ Microbiome">
        <title>A coral-associated actinobacterium mitigates coral bleaching under heat stress.</title>
        <authorList>
            <person name="Li J."/>
            <person name="Zou Y."/>
            <person name="Li Q."/>
            <person name="Zhang J."/>
            <person name="Bourne D.G."/>
            <person name="Lyu Y."/>
            <person name="Liu C."/>
            <person name="Zhang S."/>
        </authorList>
    </citation>
    <scope>NUCLEOTIDE SEQUENCE [LARGE SCALE GENOMIC DNA]</scope>
    <source>
        <strain evidence="4 5">SCSIO 13291</strain>
    </source>
</reference>
<gene>
    <name evidence="4" type="ORF">PCC79_15075</name>
</gene>
<protein>
    <submittedName>
        <fullName evidence="4">Glycoside hydrolase family 13 protein</fullName>
    </submittedName>
</protein>
<sequence>MTDSAAAPPNPHFLAADWWRHAVVYQIYPRSFADANNDGTGDVAGMIDRLDHLADLGVDAVWVSPWYPSPLLDGGYDVADYRDISPDFGTLADADAFIAGAHARGLRVLIDLVPNHASWDHPWFRAALAATPGSPERALYLFRDGRGPGGDQAPNNWGSLFGGPAWTRTTNPDGTPGQWYLHLFDTSQPDWNWENEAVRAEIDSVLRFWFDRGIDGFRIDVADSMVKDPALPDAPLDPATGYGTNTKRPGMPHWDVPGLDDVQRRWRRVADAYADTELGGRVFVAEAYLDPIERLVSYVEPDRLHTTFNFDALISEWSAASQRTVIATTLAAHAEVGAPTTWVLGNHDNTRVATRYGKPVTGRDFTQPSDAAGDPIDLTAQLLALPTDIERGRRRARAAALLELGLPGGAYIYQGEELGLDEVEDLPEAVLQDPVWERSGHTIRGRDGCRVPLPWSGDAAPFGFSADADPWLPMPAHWAELTVERQAADPASTLNLYRRALHLRRDLPDLRTDAFAWHALDGGEVLAFTRGAVVVVVNFGAEPVELPAGEVLVASAELTDGRLGTDAAAWVGLDGVTG</sequence>
<dbReference type="InterPro" id="IPR006047">
    <property type="entry name" value="GH13_cat_dom"/>
</dbReference>
<dbReference type="Pfam" id="PF00128">
    <property type="entry name" value="Alpha-amylase"/>
    <property type="match status" value="2"/>
</dbReference>
<dbReference type="CDD" id="cd11332">
    <property type="entry name" value="AmyAc_OligoGlu_TS"/>
    <property type="match status" value="1"/>
</dbReference>
<dbReference type="InterPro" id="IPR017853">
    <property type="entry name" value="GH"/>
</dbReference>
<keyword evidence="4" id="KW-0378">Hydrolase</keyword>
<dbReference type="Gene3D" id="3.90.400.10">
    <property type="entry name" value="Oligo-1,6-glucosidase, Domain 2"/>
    <property type="match status" value="1"/>
</dbReference>
<comment type="similarity">
    <text evidence="1">Belongs to the glycosyl hydrolase 13 family.</text>
</comment>
<evidence type="ECO:0000313" key="5">
    <source>
        <dbReference type="Proteomes" id="UP001434337"/>
    </source>
</evidence>
<keyword evidence="5" id="KW-1185">Reference proteome</keyword>
<evidence type="ECO:0000256" key="1">
    <source>
        <dbReference type="ARBA" id="ARBA00008061"/>
    </source>
</evidence>
<dbReference type="Gene3D" id="3.20.20.80">
    <property type="entry name" value="Glycosidases"/>
    <property type="match status" value="1"/>
</dbReference>
<feature type="region of interest" description="Disordered" evidence="2">
    <location>
        <begin position="236"/>
        <end position="255"/>
    </location>
</feature>
<evidence type="ECO:0000313" key="4">
    <source>
        <dbReference type="EMBL" id="WZW98193.1"/>
    </source>
</evidence>
<dbReference type="InterPro" id="IPR045857">
    <property type="entry name" value="O16G_dom_2"/>
</dbReference>
<dbReference type="RefSeq" id="WP_342372315.1">
    <property type="nucleotide sequence ID" value="NZ_CP115965.1"/>
</dbReference>
<name>A0ABZ3C680_9ACTN</name>
<accession>A0ABZ3C680</accession>
<dbReference type="GO" id="GO:0016787">
    <property type="term" value="F:hydrolase activity"/>
    <property type="evidence" value="ECO:0007669"/>
    <property type="project" value="UniProtKB-KW"/>
</dbReference>
<proteinExistence type="inferred from homology"/>
<dbReference type="PANTHER" id="PTHR10357">
    <property type="entry name" value="ALPHA-AMYLASE FAMILY MEMBER"/>
    <property type="match status" value="1"/>
</dbReference>